<comment type="caution">
    <text evidence="1">The sequence shown here is derived from an EMBL/GenBank/DDBJ whole genome shotgun (WGS) entry which is preliminary data.</text>
</comment>
<gene>
    <name evidence="1" type="ORF">GMRT_13621</name>
</gene>
<dbReference type="PANTHER" id="PTHR14614:SF10">
    <property type="entry name" value="PROTEIN N-TERMINAL AND LYSINE N-METHYLTRANSFERASE EFM7"/>
    <property type="match status" value="1"/>
</dbReference>
<dbReference type="GO" id="GO:0032259">
    <property type="term" value="P:methylation"/>
    <property type="evidence" value="ECO:0007669"/>
    <property type="project" value="UniProtKB-KW"/>
</dbReference>
<dbReference type="VEuPathDB" id="GiardiaDB:GMRT_13621"/>
<proteinExistence type="predicted"/>
<keyword evidence="1" id="KW-0489">Methyltransferase</keyword>
<dbReference type="InterPro" id="IPR029063">
    <property type="entry name" value="SAM-dependent_MTases_sf"/>
</dbReference>
<organism evidence="1 2">
    <name type="scientific">Giardia muris</name>
    <dbReference type="NCBI Taxonomy" id="5742"/>
    <lineage>
        <taxon>Eukaryota</taxon>
        <taxon>Metamonada</taxon>
        <taxon>Diplomonadida</taxon>
        <taxon>Hexamitidae</taxon>
        <taxon>Giardiinae</taxon>
        <taxon>Giardia</taxon>
    </lineage>
</organism>
<name>A0A4Z1TC39_GIAMU</name>
<dbReference type="InterPro" id="IPR019410">
    <property type="entry name" value="Methyltransf_16"/>
</dbReference>
<dbReference type="PANTHER" id="PTHR14614">
    <property type="entry name" value="HEPATOCELLULAR CARCINOMA-ASSOCIATED ANTIGEN"/>
    <property type="match status" value="1"/>
</dbReference>
<dbReference type="OrthoDB" id="46564at2759"/>
<protein>
    <submittedName>
        <fullName evidence="1">Nicotinamide N-methyltransferase</fullName>
    </submittedName>
</protein>
<dbReference type="Gene3D" id="3.40.50.150">
    <property type="entry name" value="Vaccinia Virus protein VP39"/>
    <property type="match status" value="1"/>
</dbReference>
<keyword evidence="2" id="KW-1185">Reference proteome</keyword>
<dbReference type="GO" id="GO:0005737">
    <property type="term" value="C:cytoplasm"/>
    <property type="evidence" value="ECO:0007669"/>
    <property type="project" value="TreeGrafter"/>
</dbReference>
<dbReference type="SUPFAM" id="SSF53335">
    <property type="entry name" value="S-adenosyl-L-methionine-dependent methyltransferases"/>
    <property type="match status" value="1"/>
</dbReference>
<evidence type="ECO:0000313" key="1">
    <source>
        <dbReference type="EMBL" id="TNJ30041.1"/>
    </source>
</evidence>
<reference evidence="1 2" key="1">
    <citation type="submission" date="2019-05" db="EMBL/GenBank/DDBJ databases">
        <title>The compact genome of Giardia muris reveals important steps in the evolution of intestinal protozoan parasites.</title>
        <authorList>
            <person name="Xu F."/>
            <person name="Jimenez-Gonzalez A."/>
            <person name="Einarsson E."/>
            <person name="Astvaldsson A."/>
            <person name="Peirasmaki D."/>
            <person name="Eckmann L."/>
            <person name="Andersson J.O."/>
            <person name="Svard S.G."/>
            <person name="Jerlstrom-Hultqvist J."/>
        </authorList>
    </citation>
    <scope>NUCLEOTIDE SEQUENCE [LARGE SCALE GENOMIC DNA]</scope>
    <source>
        <strain evidence="1 2">Roberts-Thomson</strain>
    </source>
</reference>
<dbReference type="Proteomes" id="UP000315496">
    <property type="component" value="Chromosome 1"/>
</dbReference>
<dbReference type="Pfam" id="PF10294">
    <property type="entry name" value="Methyltransf_16"/>
    <property type="match status" value="1"/>
</dbReference>
<dbReference type="AlphaFoldDB" id="A0A4Z1TC39"/>
<keyword evidence="1" id="KW-0808">Transferase</keyword>
<sequence length="240" mass="26972">MSLDMFNGSTSEDSEPSVYETYRAPSGKCLSLKLTAEHSLWAHKLWNAAKVLSDKMFTGEISVVGKRVLELGAGAGLPSLTASLMGASYVLATDYPDEPILDTLRENAKSTSPDAYSAGSLVVQGYIWGTPLNVDPFDEIFMSDLIFNHREHTALVTVIKTHLKPQGTCRVLYSHHVPPRRERDLQFFQACEAARLKVTEEKTVFTDRMFPEDDGMYVEYPLEWRQNVFYRTVRHGDSNA</sequence>
<evidence type="ECO:0000313" key="2">
    <source>
        <dbReference type="Proteomes" id="UP000315496"/>
    </source>
</evidence>
<dbReference type="GO" id="GO:0008168">
    <property type="term" value="F:methyltransferase activity"/>
    <property type="evidence" value="ECO:0007669"/>
    <property type="project" value="UniProtKB-KW"/>
</dbReference>
<dbReference type="EMBL" id="VDLU01000001">
    <property type="protein sequence ID" value="TNJ30041.1"/>
    <property type="molecule type" value="Genomic_DNA"/>
</dbReference>
<accession>A0A4Z1TC39</accession>